<evidence type="ECO:0000313" key="2">
    <source>
        <dbReference type="Proteomes" id="UP000050795"/>
    </source>
</evidence>
<dbReference type="AlphaFoldDB" id="A0AA85KF21"/>
<sequence>MQVSEISVCYIWGTSINFMNQSENLKERVRALQQELERKRILLQKAEKKLNSTSTCYRSIFSPVTEERFSDVNVPEYLDLSYVELLKSKDSLVQSILIQPNDEECCKRIISCVLGSCVPLSDFLLITLYDSDRTLSLYALSFCDSDSQLLWEKKIYVADLICLETIVLSTNPIDENVNVGVLLIEKYSAKTLPVLVASLFIFSIPLALNFQIDNNLYQSCLMDVQMFPMISENSHSSYNYSSAVVYDFCFTEKNDLLFVLYVPDLLSYSILQLSSDGKFCLVPVFYHHCIADVYQPKLSSWFTALSHCTRKLSSISQPVCILGIHFSPSSMELIGYLILTNNSDGHPVNDHISEQIMFGKLSQIAYSSGPVKPCSKLLLTISDKRPNFLIFSILVKSCSEDSSPTFYFAMGVVSVDSRPRGSVIRLIPMCTDQHDSCNLELNWSLFSSPSIPQSQCLLRFTSSSEKKTLIVSSWSVDKLATYSRETSSDVMKITCFSLPEVNNRLSLLILYHSGSILFNQICTFYFTRDVNKVVQLRSS</sequence>
<dbReference type="Proteomes" id="UP000050795">
    <property type="component" value="Unassembled WGS sequence"/>
</dbReference>
<evidence type="ECO:0000256" key="1">
    <source>
        <dbReference type="SAM" id="Coils"/>
    </source>
</evidence>
<evidence type="ECO:0000313" key="3">
    <source>
        <dbReference type="WBParaSite" id="TREG1_8380.1"/>
    </source>
</evidence>
<keyword evidence="2" id="KW-1185">Reference proteome</keyword>
<feature type="coiled-coil region" evidence="1">
    <location>
        <begin position="15"/>
        <end position="49"/>
    </location>
</feature>
<organism evidence="2 3">
    <name type="scientific">Trichobilharzia regenti</name>
    <name type="common">Nasal bird schistosome</name>
    <dbReference type="NCBI Taxonomy" id="157069"/>
    <lineage>
        <taxon>Eukaryota</taxon>
        <taxon>Metazoa</taxon>
        <taxon>Spiralia</taxon>
        <taxon>Lophotrochozoa</taxon>
        <taxon>Platyhelminthes</taxon>
        <taxon>Trematoda</taxon>
        <taxon>Digenea</taxon>
        <taxon>Strigeidida</taxon>
        <taxon>Schistosomatoidea</taxon>
        <taxon>Schistosomatidae</taxon>
        <taxon>Trichobilharzia</taxon>
    </lineage>
</organism>
<reference evidence="2" key="1">
    <citation type="submission" date="2022-06" db="EMBL/GenBank/DDBJ databases">
        <authorList>
            <person name="Berger JAMES D."/>
            <person name="Berger JAMES D."/>
        </authorList>
    </citation>
    <scope>NUCLEOTIDE SEQUENCE [LARGE SCALE GENOMIC DNA]</scope>
</reference>
<accession>A0AA85KF21</accession>
<name>A0AA85KF21_TRIRE</name>
<reference evidence="3" key="2">
    <citation type="submission" date="2023-11" db="UniProtKB">
        <authorList>
            <consortium name="WormBaseParasite"/>
        </authorList>
    </citation>
    <scope>IDENTIFICATION</scope>
</reference>
<proteinExistence type="predicted"/>
<dbReference type="WBParaSite" id="TREG1_8380.1">
    <property type="protein sequence ID" value="TREG1_8380.1"/>
    <property type="gene ID" value="TREG1_8380"/>
</dbReference>
<protein>
    <submittedName>
        <fullName evidence="3">Uncharacterized protein</fullName>
    </submittedName>
</protein>
<keyword evidence="1" id="KW-0175">Coiled coil</keyword>